<organism evidence="2 3">
    <name type="scientific">Ectopseudomonas alcaliphila</name>
    <dbReference type="NCBI Taxonomy" id="101564"/>
    <lineage>
        <taxon>Bacteria</taxon>
        <taxon>Pseudomonadati</taxon>
        <taxon>Pseudomonadota</taxon>
        <taxon>Gammaproteobacteria</taxon>
        <taxon>Pseudomonadales</taxon>
        <taxon>Pseudomonadaceae</taxon>
        <taxon>Ectopseudomonas</taxon>
    </lineage>
</organism>
<reference evidence="2 3" key="1">
    <citation type="submission" date="2016-10" db="EMBL/GenBank/DDBJ databases">
        <authorList>
            <person name="de Groot N.N."/>
        </authorList>
    </citation>
    <scope>NUCLEOTIDE SEQUENCE [LARGE SCALE GENOMIC DNA]</scope>
    <source>
        <strain evidence="2 3">JCM 10630</strain>
    </source>
</reference>
<evidence type="ECO:0000313" key="3">
    <source>
        <dbReference type="Proteomes" id="UP000182413"/>
    </source>
</evidence>
<keyword evidence="4" id="KW-1185">Reference proteome</keyword>
<dbReference type="RefSeq" id="WP_074678395.1">
    <property type="nucleotide sequence ID" value="NZ_CBCSET010000001.1"/>
</dbReference>
<proteinExistence type="predicted"/>
<dbReference type="Proteomes" id="UP001278050">
    <property type="component" value="Unassembled WGS sequence"/>
</dbReference>
<evidence type="ECO:0000313" key="2">
    <source>
        <dbReference type="EMBL" id="SDE61307.1"/>
    </source>
</evidence>
<protein>
    <submittedName>
        <fullName evidence="2">Uncharacterized protein</fullName>
    </submittedName>
</protein>
<dbReference type="EMBL" id="JAWXXP010000001">
    <property type="protein sequence ID" value="MDX5990783.1"/>
    <property type="molecule type" value="Genomic_DNA"/>
</dbReference>
<evidence type="ECO:0000313" key="1">
    <source>
        <dbReference type="EMBL" id="MDX5990783.1"/>
    </source>
</evidence>
<evidence type="ECO:0000313" key="4">
    <source>
        <dbReference type="Proteomes" id="UP001278050"/>
    </source>
</evidence>
<dbReference type="AlphaFoldDB" id="A0A1G7ECJ4"/>
<name>A0A1G7ECJ4_9GAMM</name>
<dbReference type="EMBL" id="FNAE01000003">
    <property type="protein sequence ID" value="SDE61307.1"/>
    <property type="molecule type" value="Genomic_DNA"/>
</dbReference>
<gene>
    <name evidence="2" type="ORF">SAMN05216575_103278</name>
    <name evidence="1" type="ORF">SIM71_01785</name>
</gene>
<dbReference type="Proteomes" id="UP000182413">
    <property type="component" value="Unassembled WGS sequence"/>
</dbReference>
<reference evidence="1 4" key="2">
    <citation type="submission" date="2023-11" db="EMBL/GenBank/DDBJ databases">
        <title>MicrobeMod: A computational toolkit for identifying prokaryotic methylation and restriction-modification with nanopore sequencing.</title>
        <authorList>
            <person name="Crits-Christoph A."/>
            <person name="Kang S.C."/>
            <person name="Lee H."/>
            <person name="Ostrov N."/>
        </authorList>
    </citation>
    <scope>NUCLEOTIDE SEQUENCE [LARGE SCALE GENOMIC DNA]</scope>
    <source>
        <strain evidence="1 4">ATCC BAA-571</strain>
    </source>
</reference>
<dbReference type="OrthoDB" id="6892085at2"/>
<accession>A0A1G7ECJ4</accession>
<sequence>MPRHKRATPIHNKPENQLVYEWPYIVGSTCLLVLLAWQPFQPPVLAAMWSPPQPMTQAMQRSLQEIDSNCYQVQSDALSEPHCDDCGKDTAASARPDEEFEFSRSILTCSDIHRDALRDSDANHPENMMIEVIKSNHSF</sequence>